<dbReference type="Proteomes" id="UP000317421">
    <property type="component" value="Unassembled WGS sequence"/>
</dbReference>
<dbReference type="GO" id="GO:0052855">
    <property type="term" value="F:ADP-dependent NAD(P)H-hydrate dehydratase activity"/>
    <property type="evidence" value="ECO:0007669"/>
    <property type="project" value="UniProtKB-UniRule"/>
</dbReference>
<comment type="subunit">
    <text evidence="6">Homotetramer.</text>
</comment>
<dbReference type="CDD" id="cd01171">
    <property type="entry name" value="YXKO-related"/>
    <property type="match status" value="1"/>
</dbReference>
<dbReference type="AlphaFoldDB" id="A0A5C6AC62"/>
<evidence type="ECO:0000313" key="9">
    <source>
        <dbReference type="Proteomes" id="UP000317421"/>
    </source>
</evidence>
<dbReference type="InterPro" id="IPR017953">
    <property type="entry name" value="Carbohydrate_kinase_pred_CS"/>
</dbReference>
<dbReference type="SUPFAM" id="SSF53613">
    <property type="entry name" value="Ribokinase-like"/>
    <property type="match status" value="1"/>
</dbReference>
<comment type="catalytic activity">
    <reaction evidence="6">
        <text>(6S)-NADPHX + ADP = AMP + phosphate + NADPH + H(+)</text>
        <dbReference type="Rhea" id="RHEA:32235"/>
        <dbReference type="ChEBI" id="CHEBI:15378"/>
        <dbReference type="ChEBI" id="CHEBI:43474"/>
        <dbReference type="ChEBI" id="CHEBI:57783"/>
        <dbReference type="ChEBI" id="CHEBI:64076"/>
        <dbReference type="ChEBI" id="CHEBI:456215"/>
        <dbReference type="ChEBI" id="CHEBI:456216"/>
        <dbReference type="EC" id="4.2.1.136"/>
    </reaction>
</comment>
<dbReference type="PANTHER" id="PTHR12592:SF0">
    <property type="entry name" value="ATP-DEPENDENT (S)-NAD(P)H-HYDRATE DEHYDRATASE"/>
    <property type="match status" value="1"/>
</dbReference>
<sequence length="299" mass="29886">MIDATNDPLPNLLARDPHSHKGTYGRVLVVGGSLGMAGAPALAGMACLRSGAGLVSLATPRCVQATAAGFCPALMTHALADDGERLVESAGPALSGLLTEADAAAVGPGLGRSDAVTTLVGVTWSIAMPMVVDADGLNGLAASRGRLTAPAGPRVLTPHAGEFARLSGSPLSDPNDDTERRERAADLALSLGGDETVVLLKGARTVVTDGERYAVNSTGNPGMATGGAGDVLTGVVTALLAQGLGPFDAARLGAFVHGLAGDLAAAKLGEIGLTAPDLLDHLPEAWVQTNKLTQLGADI</sequence>
<evidence type="ECO:0000256" key="5">
    <source>
        <dbReference type="ARBA" id="ARBA00023239"/>
    </source>
</evidence>
<feature type="binding site" evidence="6">
    <location>
        <position position="109"/>
    </location>
    <ligand>
        <name>(6S)-NADPHX</name>
        <dbReference type="ChEBI" id="CHEBI:64076"/>
    </ligand>
</feature>
<dbReference type="PANTHER" id="PTHR12592">
    <property type="entry name" value="ATP-DEPENDENT (S)-NAD(P)H-HYDRATE DEHYDRATASE FAMILY MEMBER"/>
    <property type="match status" value="1"/>
</dbReference>
<feature type="binding site" evidence="6">
    <location>
        <begin position="201"/>
        <end position="205"/>
    </location>
    <ligand>
        <name>AMP</name>
        <dbReference type="ChEBI" id="CHEBI:456215"/>
    </ligand>
</feature>
<keyword evidence="5 6" id="KW-0456">Lyase</keyword>
<dbReference type="EMBL" id="SJPR01000003">
    <property type="protein sequence ID" value="TWT97006.1"/>
    <property type="molecule type" value="Genomic_DNA"/>
</dbReference>
<reference evidence="8 9" key="1">
    <citation type="submission" date="2019-02" db="EMBL/GenBank/DDBJ databases">
        <title>Deep-cultivation of Planctomycetes and their phenomic and genomic characterization uncovers novel biology.</title>
        <authorList>
            <person name="Wiegand S."/>
            <person name="Jogler M."/>
            <person name="Boedeker C."/>
            <person name="Pinto D."/>
            <person name="Vollmers J."/>
            <person name="Rivas-Marin E."/>
            <person name="Kohn T."/>
            <person name="Peeters S.H."/>
            <person name="Heuer A."/>
            <person name="Rast P."/>
            <person name="Oberbeckmann S."/>
            <person name="Bunk B."/>
            <person name="Jeske O."/>
            <person name="Meyerdierks A."/>
            <person name="Storesund J.E."/>
            <person name="Kallscheuer N."/>
            <person name="Luecker S."/>
            <person name="Lage O.M."/>
            <person name="Pohl T."/>
            <person name="Merkel B.J."/>
            <person name="Hornburger P."/>
            <person name="Mueller R.-W."/>
            <person name="Bruemmer F."/>
            <person name="Labrenz M."/>
            <person name="Spormann A.M."/>
            <person name="Op Den Camp H."/>
            <person name="Overmann J."/>
            <person name="Amann R."/>
            <person name="Jetten M.S.M."/>
            <person name="Mascher T."/>
            <person name="Medema M.H."/>
            <person name="Devos D.P."/>
            <person name="Kaster A.-K."/>
            <person name="Ovreas L."/>
            <person name="Rohde M."/>
            <person name="Galperin M.Y."/>
            <person name="Jogler C."/>
        </authorList>
    </citation>
    <scope>NUCLEOTIDE SEQUENCE [LARGE SCALE GENOMIC DNA]</scope>
    <source>
        <strain evidence="8 9">Pla108</strain>
    </source>
</reference>
<evidence type="ECO:0000256" key="1">
    <source>
        <dbReference type="ARBA" id="ARBA00022741"/>
    </source>
</evidence>
<comment type="similarity">
    <text evidence="6">Belongs to the NnrD/CARKD family.</text>
</comment>
<dbReference type="PROSITE" id="PS01050">
    <property type="entry name" value="YJEF_C_2"/>
    <property type="match status" value="1"/>
</dbReference>
<keyword evidence="2 6" id="KW-0067">ATP-binding</keyword>
<feature type="binding site" evidence="6">
    <location>
        <position position="230"/>
    </location>
    <ligand>
        <name>(6S)-NADPHX</name>
        <dbReference type="ChEBI" id="CHEBI:64076"/>
    </ligand>
</feature>
<comment type="caution">
    <text evidence="8">The sequence shown here is derived from an EMBL/GenBank/DDBJ whole genome shotgun (WGS) entry which is preliminary data.</text>
</comment>
<dbReference type="RefSeq" id="WP_146445501.1">
    <property type="nucleotide sequence ID" value="NZ_SJPR01000003.1"/>
</dbReference>
<protein>
    <recommendedName>
        <fullName evidence="6">ADP-dependent (S)-NAD(P)H-hydrate dehydratase</fullName>
        <ecNumber evidence="6">4.2.1.136</ecNumber>
    </recommendedName>
    <alternativeName>
        <fullName evidence="6">ADP-dependent NAD(P)HX dehydratase</fullName>
    </alternativeName>
</protein>
<feature type="binding site" evidence="6">
    <location>
        <position position="229"/>
    </location>
    <ligand>
        <name>AMP</name>
        <dbReference type="ChEBI" id="CHEBI:456215"/>
    </ligand>
</feature>
<keyword evidence="1 6" id="KW-0547">Nucleotide-binding</keyword>
<dbReference type="GO" id="GO:0052856">
    <property type="term" value="F:NAD(P)HX epimerase activity"/>
    <property type="evidence" value="ECO:0007669"/>
    <property type="project" value="TreeGrafter"/>
</dbReference>
<evidence type="ECO:0000256" key="2">
    <source>
        <dbReference type="ARBA" id="ARBA00022840"/>
    </source>
</evidence>
<comment type="catalytic activity">
    <reaction evidence="6">
        <text>(6S)-NADHX + ADP = AMP + phosphate + NADH + H(+)</text>
        <dbReference type="Rhea" id="RHEA:32223"/>
        <dbReference type="ChEBI" id="CHEBI:15378"/>
        <dbReference type="ChEBI" id="CHEBI:43474"/>
        <dbReference type="ChEBI" id="CHEBI:57945"/>
        <dbReference type="ChEBI" id="CHEBI:64074"/>
        <dbReference type="ChEBI" id="CHEBI:456215"/>
        <dbReference type="ChEBI" id="CHEBI:456216"/>
        <dbReference type="EC" id="4.2.1.136"/>
    </reaction>
</comment>
<feature type="binding site" evidence="6">
    <location>
        <position position="39"/>
    </location>
    <ligand>
        <name>(6S)-NADPHX</name>
        <dbReference type="ChEBI" id="CHEBI:64076"/>
    </ligand>
</feature>
<comment type="function">
    <text evidence="6">Catalyzes the dehydration of the S-form of NAD(P)HX at the expense of ADP, which is converted to AMP. Together with NAD(P)HX epimerase, which catalyzes the epimerization of the S- and R-forms, the enzyme allows the repair of both epimers of NAD(P)HX, a damaged form of NAD(P)H that is a result of enzymatic or heat-dependent hydration.</text>
</comment>
<proteinExistence type="inferred from homology"/>
<keyword evidence="4 6" id="KW-0520">NAD</keyword>
<feature type="domain" description="YjeF C-terminal" evidence="7">
    <location>
        <begin position="4"/>
        <end position="289"/>
    </location>
</feature>
<evidence type="ECO:0000256" key="3">
    <source>
        <dbReference type="ARBA" id="ARBA00022857"/>
    </source>
</evidence>
<gene>
    <name evidence="6" type="primary">nnrD</name>
    <name evidence="8" type="ORF">Pla108_27830</name>
</gene>
<evidence type="ECO:0000313" key="8">
    <source>
        <dbReference type="EMBL" id="TWT97006.1"/>
    </source>
</evidence>
<dbReference type="Gene3D" id="3.40.1190.20">
    <property type="match status" value="1"/>
</dbReference>
<comment type="cofactor">
    <cofactor evidence="6">
        <name>Mg(2+)</name>
        <dbReference type="ChEBI" id="CHEBI:18420"/>
    </cofactor>
</comment>
<dbReference type="OrthoDB" id="9806925at2"/>
<dbReference type="InterPro" id="IPR029056">
    <property type="entry name" value="Ribokinase-like"/>
</dbReference>
<dbReference type="GO" id="GO:0110051">
    <property type="term" value="P:metabolite repair"/>
    <property type="evidence" value="ECO:0007669"/>
    <property type="project" value="TreeGrafter"/>
</dbReference>
<feature type="binding site" evidence="6">
    <location>
        <position position="159"/>
    </location>
    <ligand>
        <name>(6S)-NADPHX</name>
        <dbReference type="ChEBI" id="CHEBI:64076"/>
    </ligand>
</feature>
<evidence type="ECO:0000259" key="7">
    <source>
        <dbReference type="PROSITE" id="PS51383"/>
    </source>
</evidence>
<dbReference type="EC" id="4.2.1.136" evidence="6"/>
<dbReference type="GO" id="GO:0005524">
    <property type="term" value="F:ATP binding"/>
    <property type="evidence" value="ECO:0007669"/>
    <property type="project" value="UniProtKB-KW"/>
</dbReference>
<dbReference type="Pfam" id="PF01256">
    <property type="entry name" value="Carb_kinase"/>
    <property type="match status" value="1"/>
</dbReference>
<keyword evidence="9" id="KW-1185">Reference proteome</keyword>
<dbReference type="NCBIfam" id="TIGR00196">
    <property type="entry name" value="yjeF_cterm"/>
    <property type="match status" value="1"/>
</dbReference>
<dbReference type="GO" id="GO:0046496">
    <property type="term" value="P:nicotinamide nucleotide metabolic process"/>
    <property type="evidence" value="ECO:0007669"/>
    <property type="project" value="UniProtKB-UniRule"/>
</dbReference>
<accession>A0A5C6AC62</accession>
<organism evidence="8 9">
    <name type="scientific">Botrimarina colliarenosi</name>
    <dbReference type="NCBI Taxonomy" id="2528001"/>
    <lineage>
        <taxon>Bacteria</taxon>
        <taxon>Pseudomonadati</taxon>
        <taxon>Planctomycetota</taxon>
        <taxon>Planctomycetia</taxon>
        <taxon>Pirellulales</taxon>
        <taxon>Lacipirellulaceae</taxon>
        <taxon>Botrimarina</taxon>
    </lineage>
</organism>
<dbReference type="PROSITE" id="PS51383">
    <property type="entry name" value="YJEF_C_3"/>
    <property type="match status" value="1"/>
</dbReference>
<dbReference type="HAMAP" id="MF_01965">
    <property type="entry name" value="NADHX_dehydratase"/>
    <property type="match status" value="1"/>
</dbReference>
<keyword evidence="3 6" id="KW-0521">NADP</keyword>
<name>A0A5C6AC62_9BACT</name>
<evidence type="ECO:0000256" key="4">
    <source>
        <dbReference type="ARBA" id="ARBA00023027"/>
    </source>
</evidence>
<dbReference type="InterPro" id="IPR000631">
    <property type="entry name" value="CARKD"/>
</dbReference>
<evidence type="ECO:0000256" key="6">
    <source>
        <dbReference type="HAMAP-Rule" id="MF_01965"/>
    </source>
</evidence>